<sequence>MNLQDFVKLLRSRWLTVAVTTVAAVLLAVVISLLTTPLYQASTRLFVSTTAGSSLSDAYQGNRFSQERVVSYTELLMGQTLAQRTIDKLGLNTSAEELRQKVVANAKPDTVLINVNVLDKSPVTARDIANTLSDEFVNMVRELETPEDGARPDARVVVEQRASIPSSPVVPKTARNVAIGLALGLALGIGLAVLRDILDNTVKDRDTLEQITGAGIVGTIPLDKDRRKQPAISFETDNSGIAEAFRKLRTNLQFLAVDSPPRVIIVTSSMPSEGKSTTSINIALALAEADHNVVLVDGDMRRPTLHKYLDLIGPVGFSTVLSGAADLDDALQRTRFPGLTVLTSGATPPNPSELLGSQSARKLINELRTRFDYVVIDSTPLLAVTDAAVLGAASDGVLVIARFGQTKREQLSHAVEHLASVGAPMLGSVFTMMPTRGSAAYSYDYSYYGTEADERSNHRPASSGPLALGVAETASGVGAPAQEVGQAVGRRRRRESSD</sequence>
<evidence type="ECO:0000259" key="20">
    <source>
        <dbReference type="Pfam" id="PF13614"/>
    </source>
</evidence>
<feature type="compositionally biased region" description="Basic residues" evidence="17">
    <location>
        <begin position="489"/>
        <end position="498"/>
    </location>
</feature>
<feature type="domain" description="Polysaccharide chain length determinant N-terminal" evidence="19">
    <location>
        <begin position="2"/>
        <end position="89"/>
    </location>
</feature>
<keyword evidence="13 18" id="KW-1133">Transmembrane helix</keyword>
<feature type="transmembrane region" description="Helical" evidence="18">
    <location>
        <begin position="12"/>
        <end position="34"/>
    </location>
</feature>
<keyword evidence="11" id="KW-0418">Kinase</keyword>
<name>A0A378SHC9_9MYCO</name>
<evidence type="ECO:0000256" key="5">
    <source>
        <dbReference type="ARBA" id="ARBA00011903"/>
    </source>
</evidence>
<dbReference type="NCBIfam" id="TIGR01007">
    <property type="entry name" value="eps_fam"/>
    <property type="match status" value="1"/>
</dbReference>
<accession>A0A378SHC9</accession>
<dbReference type="GO" id="GO:0004715">
    <property type="term" value="F:non-membrane spanning protein tyrosine kinase activity"/>
    <property type="evidence" value="ECO:0007669"/>
    <property type="project" value="UniProtKB-EC"/>
</dbReference>
<keyword evidence="8 21" id="KW-0808">Transferase</keyword>
<dbReference type="Pfam" id="PF13614">
    <property type="entry name" value="AAA_31"/>
    <property type="match status" value="1"/>
</dbReference>
<keyword evidence="10" id="KW-0547">Nucleotide-binding</keyword>
<dbReference type="RefSeq" id="WP_115326865.1">
    <property type="nucleotide sequence ID" value="NZ_JACKST010000078.1"/>
</dbReference>
<dbReference type="InterPro" id="IPR050445">
    <property type="entry name" value="Bact_polysacc_biosynth/exp"/>
</dbReference>
<keyword evidence="9 18" id="KW-0812">Transmembrane</keyword>
<dbReference type="Gene3D" id="3.40.50.300">
    <property type="entry name" value="P-loop containing nucleotide triphosphate hydrolases"/>
    <property type="match status" value="1"/>
</dbReference>
<dbReference type="SUPFAM" id="SSF52540">
    <property type="entry name" value="P-loop containing nucleoside triphosphate hydrolases"/>
    <property type="match status" value="1"/>
</dbReference>
<dbReference type="CDD" id="cd05387">
    <property type="entry name" value="BY-kinase"/>
    <property type="match status" value="1"/>
</dbReference>
<evidence type="ECO:0000256" key="1">
    <source>
        <dbReference type="ARBA" id="ARBA00004429"/>
    </source>
</evidence>
<comment type="subcellular location">
    <subcellularLocation>
        <location evidence="1">Cell inner membrane</location>
        <topology evidence="1">Multi-pass membrane protein</topology>
    </subcellularLocation>
</comment>
<evidence type="ECO:0000256" key="11">
    <source>
        <dbReference type="ARBA" id="ARBA00022777"/>
    </source>
</evidence>
<comment type="similarity">
    <text evidence="3">Belongs to the CpsD/CapB family.</text>
</comment>
<evidence type="ECO:0000256" key="12">
    <source>
        <dbReference type="ARBA" id="ARBA00022840"/>
    </source>
</evidence>
<dbReference type="InterPro" id="IPR025669">
    <property type="entry name" value="AAA_dom"/>
</dbReference>
<dbReference type="GO" id="GO:0005524">
    <property type="term" value="F:ATP binding"/>
    <property type="evidence" value="ECO:0007669"/>
    <property type="project" value="UniProtKB-KW"/>
</dbReference>
<evidence type="ECO:0000256" key="16">
    <source>
        <dbReference type="ARBA" id="ARBA00051245"/>
    </source>
</evidence>
<dbReference type="EMBL" id="UGQM01000001">
    <property type="protein sequence ID" value="STZ42242.1"/>
    <property type="molecule type" value="Genomic_DNA"/>
</dbReference>
<dbReference type="GO" id="GO:0005886">
    <property type="term" value="C:plasma membrane"/>
    <property type="evidence" value="ECO:0007669"/>
    <property type="project" value="UniProtKB-SubCell"/>
</dbReference>
<evidence type="ECO:0000256" key="8">
    <source>
        <dbReference type="ARBA" id="ARBA00022679"/>
    </source>
</evidence>
<evidence type="ECO:0000256" key="2">
    <source>
        <dbReference type="ARBA" id="ARBA00006683"/>
    </source>
</evidence>
<evidence type="ECO:0000256" key="18">
    <source>
        <dbReference type="SAM" id="Phobius"/>
    </source>
</evidence>
<dbReference type="Pfam" id="PF02706">
    <property type="entry name" value="Wzz"/>
    <property type="match status" value="1"/>
</dbReference>
<evidence type="ECO:0000256" key="10">
    <source>
        <dbReference type="ARBA" id="ARBA00022741"/>
    </source>
</evidence>
<dbReference type="PANTHER" id="PTHR32309:SF13">
    <property type="entry name" value="FERRIC ENTEROBACTIN TRANSPORT PROTEIN FEPE"/>
    <property type="match status" value="1"/>
</dbReference>
<dbReference type="FunFam" id="3.40.50.300:FF:000527">
    <property type="entry name" value="Tyrosine-protein kinase etk"/>
    <property type="match status" value="1"/>
</dbReference>
<evidence type="ECO:0000259" key="19">
    <source>
        <dbReference type="Pfam" id="PF02706"/>
    </source>
</evidence>
<protein>
    <recommendedName>
        <fullName evidence="5">non-specific protein-tyrosine kinase</fullName>
        <ecNumber evidence="5">2.7.10.2</ecNumber>
    </recommendedName>
</protein>
<keyword evidence="14 18" id="KW-0472">Membrane</keyword>
<dbReference type="EC" id="2.7.10.2" evidence="5"/>
<evidence type="ECO:0000256" key="4">
    <source>
        <dbReference type="ARBA" id="ARBA00008883"/>
    </source>
</evidence>
<dbReference type="AlphaFoldDB" id="A0A378SHC9"/>
<evidence type="ECO:0000313" key="22">
    <source>
        <dbReference type="Proteomes" id="UP000254291"/>
    </source>
</evidence>
<evidence type="ECO:0000256" key="6">
    <source>
        <dbReference type="ARBA" id="ARBA00022475"/>
    </source>
</evidence>
<comment type="similarity">
    <text evidence="4">Belongs to the etk/wzc family.</text>
</comment>
<feature type="region of interest" description="Disordered" evidence="17">
    <location>
        <begin position="453"/>
        <end position="498"/>
    </location>
</feature>
<evidence type="ECO:0000256" key="9">
    <source>
        <dbReference type="ARBA" id="ARBA00022692"/>
    </source>
</evidence>
<keyword evidence="12" id="KW-0067">ATP-binding</keyword>
<dbReference type="InterPro" id="IPR027417">
    <property type="entry name" value="P-loop_NTPase"/>
</dbReference>
<keyword evidence="6" id="KW-1003">Cell membrane</keyword>
<keyword evidence="7" id="KW-0997">Cell inner membrane</keyword>
<evidence type="ECO:0000256" key="14">
    <source>
        <dbReference type="ARBA" id="ARBA00023136"/>
    </source>
</evidence>
<evidence type="ECO:0000256" key="13">
    <source>
        <dbReference type="ARBA" id="ARBA00022989"/>
    </source>
</evidence>
<keyword evidence="15" id="KW-0829">Tyrosine-protein kinase</keyword>
<organism evidence="21 22">
    <name type="scientific">Mycolicibacterium gilvum</name>
    <dbReference type="NCBI Taxonomy" id="1804"/>
    <lineage>
        <taxon>Bacteria</taxon>
        <taxon>Bacillati</taxon>
        <taxon>Actinomycetota</taxon>
        <taxon>Actinomycetes</taxon>
        <taxon>Mycobacteriales</taxon>
        <taxon>Mycobacteriaceae</taxon>
        <taxon>Mycolicibacterium</taxon>
    </lineage>
</organism>
<dbReference type="PANTHER" id="PTHR32309">
    <property type="entry name" value="TYROSINE-PROTEIN KINASE"/>
    <property type="match status" value="1"/>
</dbReference>
<feature type="domain" description="AAA" evidence="20">
    <location>
        <begin position="272"/>
        <end position="404"/>
    </location>
</feature>
<evidence type="ECO:0000313" key="21">
    <source>
        <dbReference type="EMBL" id="STZ42242.1"/>
    </source>
</evidence>
<comment type="similarity">
    <text evidence="2">Belongs to the CpsC/CapA family.</text>
</comment>
<dbReference type="InterPro" id="IPR003856">
    <property type="entry name" value="LPS_length_determ_N"/>
</dbReference>
<dbReference type="InterPro" id="IPR005702">
    <property type="entry name" value="Wzc-like_C"/>
</dbReference>
<evidence type="ECO:0000256" key="7">
    <source>
        <dbReference type="ARBA" id="ARBA00022519"/>
    </source>
</evidence>
<proteinExistence type="inferred from homology"/>
<evidence type="ECO:0000256" key="17">
    <source>
        <dbReference type="SAM" id="MobiDB-lite"/>
    </source>
</evidence>
<reference evidence="21 22" key="1">
    <citation type="submission" date="2018-06" db="EMBL/GenBank/DDBJ databases">
        <authorList>
            <consortium name="Pathogen Informatics"/>
            <person name="Doyle S."/>
        </authorList>
    </citation>
    <scope>NUCLEOTIDE SEQUENCE [LARGE SCALE GENOMIC DNA]</scope>
    <source>
        <strain evidence="21 22">NCTC10742</strain>
    </source>
</reference>
<evidence type="ECO:0000256" key="3">
    <source>
        <dbReference type="ARBA" id="ARBA00007316"/>
    </source>
</evidence>
<gene>
    <name evidence="21" type="primary">ywqD_1</name>
    <name evidence="21" type="ORF">NCTC10742_01453</name>
</gene>
<dbReference type="Proteomes" id="UP000254291">
    <property type="component" value="Unassembled WGS sequence"/>
</dbReference>
<comment type="catalytic activity">
    <reaction evidence="16">
        <text>L-tyrosyl-[protein] + ATP = O-phospho-L-tyrosyl-[protein] + ADP + H(+)</text>
        <dbReference type="Rhea" id="RHEA:10596"/>
        <dbReference type="Rhea" id="RHEA-COMP:10136"/>
        <dbReference type="Rhea" id="RHEA-COMP:20101"/>
        <dbReference type="ChEBI" id="CHEBI:15378"/>
        <dbReference type="ChEBI" id="CHEBI:30616"/>
        <dbReference type="ChEBI" id="CHEBI:46858"/>
        <dbReference type="ChEBI" id="CHEBI:61978"/>
        <dbReference type="ChEBI" id="CHEBI:456216"/>
        <dbReference type="EC" id="2.7.10.2"/>
    </reaction>
</comment>
<evidence type="ECO:0000256" key="15">
    <source>
        <dbReference type="ARBA" id="ARBA00023137"/>
    </source>
</evidence>
<dbReference type="GO" id="GO:0042802">
    <property type="term" value="F:identical protein binding"/>
    <property type="evidence" value="ECO:0007669"/>
    <property type="project" value="UniProtKB-ARBA"/>
</dbReference>